<dbReference type="Proteomes" id="UP000601435">
    <property type="component" value="Unassembled WGS sequence"/>
</dbReference>
<evidence type="ECO:0000256" key="1">
    <source>
        <dbReference type="ARBA" id="ARBA00022737"/>
    </source>
</evidence>
<dbReference type="AlphaFoldDB" id="A0A813B3Y4"/>
<comment type="caution">
    <text evidence="6">The sequence shown here is derived from an EMBL/GenBank/DDBJ whole genome shotgun (WGS) entry which is preliminary data.</text>
</comment>
<feature type="domain" description="RRM" evidence="5">
    <location>
        <begin position="11"/>
        <end position="92"/>
    </location>
</feature>
<dbReference type="Gene3D" id="3.30.70.330">
    <property type="match status" value="3"/>
</dbReference>
<dbReference type="InterPro" id="IPR000504">
    <property type="entry name" value="RRM_dom"/>
</dbReference>
<dbReference type="InterPro" id="IPR035979">
    <property type="entry name" value="RBD_domain_sf"/>
</dbReference>
<evidence type="ECO:0000256" key="4">
    <source>
        <dbReference type="SAM" id="MobiDB-lite"/>
    </source>
</evidence>
<keyword evidence="2 3" id="KW-0694">RNA-binding</keyword>
<protein>
    <submittedName>
        <fullName evidence="6">Celf2 protein</fullName>
    </submittedName>
</protein>
<organism evidence="6 7">
    <name type="scientific">Symbiodinium necroappetens</name>
    <dbReference type="NCBI Taxonomy" id="1628268"/>
    <lineage>
        <taxon>Eukaryota</taxon>
        <taxon>Sar</taxon>
        <taxon>Alveolata</taxon>
        <taxon>Dinophyceae</taxon>
        <taxon>Suessiales</taxon>
        <taxon>Symbiodiniaceae</taxon>
        <taxon>Symbiodinium</taxon>
    </lineage>
</organism>
<dbReference type="InterPro" id="IPR012677">
    <property type="entry name" value="Nucleotide-bd_a/b_plait_sf"/>
</dbReference>
<dbReference type="OrthoDB" id="267048at2759"/>
<evidence type="ECO:0000313" key="6">
    <source>
        <dbReference type="EMBL" id="CAE7892469.1"/>
    </source>
</evidence>
<feature type="domain" description="RRM" evidence="5">
    <location>
        <begin position="121"/>
        <end position="202"/>
    </location>
</feature>
<feature type="region of interest" description="Disordered" evidence="4">
    <location>
        <begin position="256"/>
        <end position="289"/>
    </location>
</feature>
<evidence type="ECO:0000313" key="7">
    <source>
        <dbReference type="Proteomes" id="UP000601435"/>
    </source>
</evidence>
<keyword evidence="7" id="KW-1185">Reference proteome</keyword>
<sequence>MSAPNDGPDGYKLFVGSLPSDCTSEELHSVFSTYGIVSHVHMMNPHPRSGQRCAFLSYSTKSAGDDACKVLDNQYKIRRDAPHPIVVRWAKDSGYEPNGAKAAGDWESSQAKKAEASPDGHKLFVGGLPHDVSEEELRIVFDTYGVVQHCHLMGIHPKSGQRCAFVYYKTQESAQDAIKVLDKIYKIRENALHPIQVRWANKDSLKSALGDIKGVGKGEWPTSQRPDWANSKGDEYWTKGRSDYYGKGAWIGKGKEGKEKGKSWSSWEDTSAWSSWPQGKERGWHDWGKGWDKGGGWGGSWDRSKGSWQGDAWLDDGWSHHNGHGKGRDGAWKGTRQEPRLDPTGTKLYVANLPEDIQESAIEYVFGTYGTVEKVHLMTGKVKQGSISAFVEYGDSEEASTAIMSLDNKYEIRKGYGPLQVRLANASASSGKGKSYRA</sequence>
<dbReference type="PROSITE" id="PS50102">
    <property type="entry name" value="RRM"/>
    <property type="match status" value="3"/>
</dbReference>
<keyword evidence="1" id="KW-0677">Repeat</keyword>
<reference evidence="6" key="1">
    <citation type="submission" date="2021-02" db="EMBL/GenBank/DDBJ databases">
        <authorList>
            <person name="Dougan E. K."/>
            <person name="Rhodes N."/>
            <person name="Thang M."/>
            <person name="Chan C."/>
        </authorList>
    </citation>
    <scope>NUCLEOTIDE SEQUENCE</scope>
</reference>
<dbReference type="SUPFAM" id="SSF54928">
    <property type="entry name" value="RNA-binding domain, RBD"/>
    <property type="match status" value="3"/>
</dbReference>
<feature type="compositionally biased region" description="Basic and acidic residues" evidence="4">
    <location>
        <begin position="279"/>
        <end position="289"/>
    </location>
</feature>
<feature type="domain" description="RRM" evidence="5">
    <location>
        <begin position="346"/>
        <end position="426"/>
    </location>
</feature>
<gene>
    <name evidence="6" type="primary">celf2</name>
    <name evidence="6" type="ORF">SNEC2469_LOCUS29693</name>
</gene>
<dbReference type="EMBL" id="CAJNJA010067430">
    <property type="protein sequence ID" value="CAE7892469.1"/>
    <property type="molecule type" value="Genomic_DNA"/>
</dbReference>
<dbReference type="Pfam" id="PF00076">
    <property type="entry name" value="RRM_1"/>
    <property type="match status" value="3"/>
</dbReference>
<evidence type="ECO:0000259" key="5">
    <source>
        <dbReference type="PROSITE" id="PS50102"/>
    </source>
</evidence>
<dbReference type="SMART" id="SM00360">
    <property type="entry name" value="RRM"/>
    <property type="match status" value="3"/>
</dbReference>
<dbReference type="GO" id="GO:0003723">
    <property type="term" value="F:RNA binding"/>
    <property type="evidence" value="ECO:0007669"/>
    <property type="project" value="UniProtKB-UniRule"/>
</dbReference>
<evidence type="ECO:0000256" key="3">
    <source>
        <dbReference type="PROSITE-ProRule" id="PRU00176"/>
    </source>
</evidence>
<evidence type="ECO:0000256" key="2">
    <source>
        <dbReference type="ARBA" id="ARBA00022884"/>
    </source>
</evidence>
<dbReference type="PANTHER" id="PTHR24012">
    <property type="entry name" value="RNA BINDING PROTEIN"/>
    <property type="match status" value="1"/>
</dbReference>
<name>A0A813B3Y4_9DINO</name>
<accession>A0A813B3Y4</accession>
<proteinExistence type="predicted"/>